<dbReference type="STRING" id="301148.B4135_2274"/>
<dbReference type="EMBL" id="LQYT01000049">
    <property type="protein sequence ID" value="KYD18656.1"/>
    <property type="molecule type" value="Genomic_DNA"/>
</dbReference>
<evidence type="ECO:0000313" key="2">
    <source>
        <dbReference type="Proteomes" id="UP000075683"/>
    </source>
</evidence>
<sequence length="52" mass="6006">MRGSETGLFKMMKKVPGEEFIRMTDRQADDAAWIREQDVKCTSERLGVESIK</sequence>
<evidence type="ECO:0000313" key="1">
    <source>
        <dbReference type="EMBL" id="KYD18656.1"/>
    </source>
</evidence>
<gene>
    <name evidence="1" type="ORF">B4135_2274</name>
</gene>
<organism evidence="1 2">
    <name type="scientific">Caldibacillus debilis</name>
    <dbReference type="NCBI Taxonomy" id="301148"/>
    <lineage>
        <taxon>Bacteria</taxon>
        <taxon>Bacillati</taxon>
        <taxon>Bacillota</taxon>
        <taxon>Bacilli</taxon>
        <taxon>Bacillales</taxon>
        <taxon>Bacillaceae</taxon>
        <taxon>Caldibacillus</taxon>
    </lineage>
</organism>
<name>A0A150M2L2_9BACI</name>
<reference evidence="1 2" key="1">
    <citation type="submission" date="2016-01" db="EMBL/GenBank/DDBJ databases">
        <title>Draft Genome Sequences of Seven Thermophilic Sporeformers Isolated from Foods.</title>
        <authorList>
            <person name="Berendsen E.M."/>
            <person name="Wells-Bennik M.H."/>
            <person name="Krawcyk A.O."/>
            <person name="De Jong A."/>
            <person name="Holsappel S."/>
            <person name="Eijlander R.T."/>
            <person name="Kuipers O.P."/>
        </authorList>
    </citation>
    <scope>NUCLEOTIDE SEQUENCE [LARGE SCALE GENOMIC DNA]</scope>
    <source>
        <strain evidence="1 2">B4135</strain>
    </source>
</reference>
<dbReference type="Proteomes" id="UP000075683">
    <property type="component" value="Unassembled WGS sequence"/>
</dbReference>
<comment type="caution">
    <text evidence="1">The sequence shown here is derived from an EMBL/GenBank/DDBJ whole genome shotgun (WGS) entry which is preliminary data.</text>
</comment>
<protein>
    <submittedName>
        <fullName evidence="1">Uncharacterized protein</fullName>
    </submittedName>
</protein>
<dbReference type="AlphaFoldDB" id="A0A150M2L2"/>
<proteinExistence type="predicted"/>
<accession>A0A150M2L2</accession>